<name>A0A556MQ13_9FLAO</name>
<evidence type="ECO:0000313" key="2">
    <source>
        <dbReference type="Proteomes" id="UP000316008"/>
    </source>
</evidence>
<organism evidence="1 2">
    <name type="scientific">Fluviicola chungangensis</name>
    <dbReference type="NCBI Taxonomy" id="2597671"/>
    <lineage>
        <taxon>Bacteria</taxon>
        <taxon>Pseudomonadati</taxon>
        <taxon>Bacteroidota</taxon>
        <taxon>Flavobacteriia</taxon>
        <taxon>Flavobacteriales</taxon>
        <taxon>Crocinitomicaceae</taxon>
        <taxon>Fluviicola</taxon>
    </lineage>
</organism>
<dbReference type="SUPFAM" id="SSF53335">
    <property type="entry name" value="S-adenosyl-L-methionine-dependent methyltransferases"/>
    <property type="match status" value="1"/>
</dbReference>
<dbReference type="GO" id="GO:0032259">
    <property type="term" value="P:methylation"/>
    <property type="evidence" value="ECO:0007669"/>
    <property type="project" value="UniProtKB-KW"/>
</dbReference>
<sequence length="263" mass="29739">MQNSKSIFGFLLKSKGRHGIHSPFVFDFVDNCLTTKVDKNFLTARKKWLQKVKKSTEQFKITDLGAGSKQMGKTRSVADLAKNASSNGLYGEILWRIAHHYKPMLMLELGTSIGTGSIHLKAGNPSGHVITVEGCDAILSRASQQLDAWNLSGITTICSSFDDFVKLPGIGKYDLIFLDGNHSGKATLKYIDALFDQTHSNTAFILDDIRWSKDMWDSWKYLASDPRFHVSIDLGRMGILWRREEQTKEQFTIRPKIFKTKLF</sequence>
<gene>
    <name evidence="1" type="ORF">FO442_12585</name>
</gene>
<proteinExistence type="predicted"/>
<dbReference type="OrthoDB" id="5464618at2"/>
<comment type="caution">
    <text evidence="1">The sequence shown here is derived from an EMBL/GenBank/DDBJ whole genome shotgun (WGS) entry which is preliminary data.</text>
</comment>
<dbReference type="InterPro" id="IPR029063">
    <property type="entry name" value="SAM-dependent_MTases_sf"/>
</dbReference>
<dbReference type="AlphaFoldDB" id="A0A556MQ13"/>
<reference evidence="1 2" key="1">
    <citation type="submission" date="2019-07" db="EMBL/GenBank/DDBJ databases">
        <authorList>
            <person name="Huq M.A."/>
        </authorList>
    </citation>
    <scope>NUCLEOTIDE SEQUENCE [LARGE SCALE GENOMIC DNA]</scope>
    <source>
        <strain evidence="1 2">MAH-3</strain>
    </source>
</reference>
<keyword evidence="2" id="KW-1185">Reference proteome</keyword>
<dbReference type="GO" id="GO:0008168">
    <property type="term" value="F:methyltransferase activity"/>
    <property type="evidence" value="ECO:0007669"/>
    <property type="project" value="UniProtKB-KW"/>
</dbReference>
<keyword evidence="1" id="KW-0808">Transferase</keyword>
<dbReference type="Proteomes" id="UP000316008">
    <property type="component" value="Unassembled WGS sequence"/>
</dbReference>
<protein>
    <submittedName>
        <fullName evidence="1">Class I SAM-dependent methyltransferase</fullName>
    </submittedName>
</protein>
<dbReference type="Gene3D" id="3.40.50.150">
    <property type="entry name" value="Vaccinia Virus protein VP39"/>
    <property type="match status" value="1"/>
</dbReference>
<dbReference type="Pfam" id="PF13578">
    <property type="entry name" value="Methyltransf_24"/>
    <property type="match status" value="1"/>
</dbReference>
<keyword evidence="1" id="KW-0489">Methyltransferase</keyword>
<dbReference type="EMBL" id="VLPL01000006">
    <property type="protein sequence ID" value="TSJ41922.1"/>
    <property type="molecule type" value="Genomic_DNA"/>
</dbReference>
<accession>A0A556MQ13</accession>
<evidence type="ECO:0000313" key="1">
    <source>
        <dbReference type="EMBL" id="TSJ41922.1"/>
    </source>
</evidence>